<dbReference type="Proteomes" id="UP001320420">
    <property type="component" value="Unassembled WGS sequence"/>
</dbReference>
<reference evidence="1 2" key="1">
    <citation type="submission" date="2024-02" db="EMBL/GenBank/DDBJ databases">
        <title>De novo assembly and annotation of 12 fungi associated with fruit tree decline syndrome in Ontario, Canada.</title>
        <authorList>
            <person name="Sulman M."/>
            <person name="Ellouze W."/>
            <person name="Ilyukhin E."/>
        </authorList>
    </citation>
    <scope>NUCLEOTIDE SEQUENCE [LARGE SCALE GENOMIC DNA]</scope>
    <source>
        <strain evidence="1 2">M11/M66-122</strain>
    </source>
</reference>
<evidence type="ECO:0000313" key="1">
    <source>
        <dbReference type="EMBL" id="KAK7754584.1"/>
    </source>
</evidence>
<dbReference type="EMBL" id="JAKJXP020000019">
    <property type="protein sequence ID" value="KAK7754584.1"/>
    <property type="molecule type" value="Genomic_DNA"/>
</dbReference>
<dbReference type="AlphaFoldDB" id="A0AAN9USI1"/>
<name>A0AAN9USI1_9PEZI</name>
<keyword evidence="2" id="KW-1185">Reference proteome</keyword>
<protein>
    <submittedName>
        <fullName evidence="1">Uncharacterized protein</fullName>
    </submittedName>
</protein>
<organism evidence="1 2">
    <name type="scientific">Diatrype stigma</name>
    <dbReference type="NCBI Taxonomy" id="117547"/>
    <lineage>
        <taxon>Eukaryota</taxon>
        <taxon>Fungi</taxon>
        <taxon>Dikarya</taxon>
        <taxon>Ascomycota</taxon>
        <taxon>Pezizomycotina</taxon>
        <taxon>Sordariomycetes</taxon>
        <taxon>Xylariomycetidae</taxon>
        <taxon>Xylariales</taxon>
        <taxon>Diatrypaceae</taxon>
        <taxon>Diatrype</taxon>
    </lineage>
</organism>
<sequence>MSEEEYSPVSDGDVDTVAPDRALNETDEEYTCCNCHKTNHFVYCDDRDEIDCPECNHRREDECCEEA</sequence>
<evidence type="ECO:0000313" key="2">
    <source>
        <dbReference type="Proteomes" id="UP001320420"/>
    </source>
</evidence>
<proteinExistence type="predicted"/>
<gene>
    <name evidence="1" type="ORF">SLS62_003367</name>
</gene>
<comment type="caution">
    <text evidence="1">The sequence shown here is derived from an EMBL/GenBank/DDBJ whole genome shotgun (WGS) entry which is preliminary data.</text>
</comment>
<accession>A0AAN9USI1</accession>